<keyword evidence="2" id="KW-0812">Transmembrane</keyword>
<evidence type="ECO:0000313" key="4">
    <source>
        <dbReference type="Proteomes" id="UP000492821"/>
    </source>
</evidence>
<sequence length="911" mass="103177">MPRSWLLLSLISTLIYRCQTLTNPYDYNTSPRDPYDVVEDRFLVRFEATDSETWKTTILSAIDIFAYRHEDHPELFLSTPTEEFEVVGCNDFDFHQLILNFRYPFGHFTFEKTGIENEGGLYCFENYRTGQLYYENVGQIDLDTIDMKIRDDEMDSRDQELWQTRAKFLRYGKHAFLTYATTIPKSWFEAQSTGGKLSECSPDFANPGFTNWCDTPTCWYHVDFTIYKAGQPATDKPSIKCPVMFIFDSNFKGTNIEKLSQIKALYVDPTYPSDVKVYRNDGHRIHGPVNLDLAAGILRVFHRPKHGQSSATFEFGHGIGVASPGYRFYMIDEHNFSLKLFNDDNCRIEGRHNGTEYEFTTATDTTSIKYEKNNMFILFFHKDVVTIVSSTEFAHKAVKFCDRVELKQSITTLTVDGSSDVDFVIYPHIVFIERNPPKPDLSAADEDEPSEDIPTTPASKEIYVSMGVFLGVIIIELILLIITCIAAPILRYKYDRKKEQAEAPKPLSSKRVAPPPSVFAVQYKESTPRKRKNSSENVKPLIPPETEDPKNPSREMMTSQAHQTLAQNTVDPQAAPIDYNVLARTWMLPQDFWSLFPVESTLELPVLALEGDVRNESIFFFLRDVTAHEDAMFNHVETRLNESGADFGPMPTIYREKDIPQSEFNLRDPFTVIRAFVVGHAPLHLELYFTGIVPHFISQISPNCSRCKNDANKSFLITDAVDLKTIVENLPHGYHLRVAISDHHDLSVTSKRTTVFAIRFGMPFELPSVVHYASLYHRNTQNRKQIASNKIPNYREGLKALVKVPGPAPSSISAALKSKKASQENADPKDVDFLVSASLDDPPAAGDGGTKASKPKNDACKHARKSEQSALGTKTNCSMDAPLQGNGSTRALFQNDDQTILYKRLPCAHFA</sequence>
<dbReference type="WBParaSite" id="Pan_g4406.t1">
    <property type="protein sequence ID" value="Pan_g4406.t1"/>
    <property type="gene ID" value="Pan_g4406"/>
</dbReference>
<feature type="compositionally biased region" description="Basic and acidic residues" evidence="1">
    <location>
        <begin position="855"/>
        <end position="867"/>
    </location>
</feature>
<feature type="compositionally biased region" description="Polar residues" evidence="1">
    <location>
        <begin position="868"/>
        <end position="877"/>
    </location>
</feature>
<feature type="region of interest" description="Disordered" evidence="1">
    <location>
        <begin position="836"/>
        <end position="877"/>
    </location>
</feature>
<feature type="region of interest" description="Disordered" evidence="1">
    <location>
        <begin position="437"/>
        <end position="456"/>
    </location>
</feature>
<organism evidence="4 5">
    <name type="scientific">Panagrellus redivivus</name>
    <name type="common">Microworm</name>
    <dbReference type="NCBI Taxonomy" id="6233"/>
    <lineage>
        <taxon>Eukaryota</taxon>
        <taxon>Metazoa</taxon>
        <taxon>Ecdysozoa</taxon>
        <taxon>Nematoda</taxon>
        <taxon>Chromadorea</taxon>
        <taxon>Rhabditida</taxon>
        <taxon>Tylenchina</taxon>
        <taxon>Panagrolaimomorpha</taxon>
        <taxon>Panagrolaimoidea</taxon>
        <taxon>Panagrolaimidae</taxon>
        <taxon>Panagrellus</taxon>
    </lineage>
</organism>
<keyword evidence="4" id="KW-1185">Reference proteome</keyword>
<evidence type="ECO:0000256" key="3">
    <source>
        <dbReference type="SAM" id="SignalP"/>
    </source>
</evidence>
<evidence type="ECO:0000256" key="1">
    <source>
        <dbReference type="SAM" id="MobiDB-lite"/>
    </source>
</evidence>
<feature type="signal peptide" evidence="3">
    <location>
        <begin position="1"/>
        <end position="20"/>
    </location>
</feature>
<keyword evidence="3" id="KW-0732">Signal</keyword>
<dbReference type="AlphaFoldDB" id="A0A7E4VYV7"/>
<accession>A0A7E4VYV7</accession>
<feature type="region of interest" description="Disordered" evidence="1">
    <location>
        <begin position="523"/>
        <end position="559"/>
    </location>
</feature>
<feature type="transmembrane region" description="Helical" evidence="2">
    <location>
        <begin position="462"/>
        <end position="490"/>
    </location>
</feature>
<reference evidence="5" key="2">
    <citation type="submission" date="2020-10" db="UniProtKB">
        <authorList>
            <consortium name="WormBaseParasite"/>
        </authorList>
    </citation>
    <scope>IDENTIFICATION</scope>
</reference>
<proteinExistence type="predicted"/>
<reference evidence="4" key="1">
    <citation type="journal article" date="2013" name="Genetics">
        <title>The draft genome and transcriptome of Panagrellus redivivus are shaped by the harsh demands of a free-living lifestyle.</title>
        <authorList>
            <person name="Srinivasan J."/>
            <person name="Dillman A.R."/>
            <person name="Macchietto M.G."/>
            <person name="Heikkinen L."/>
            <person name="Lakso M."/>
            <person name="Fracchia K.M."/>
            <person name="Antoshechkin I."/>
            <person name="Mortazavi A."/>
            <person name="Wong G."/>
            <person name="Sternberg P.W."/>
        </authorList>
    </citation>
    <scope>NUCLEOTIDE SEQUENCE [LARGE SCALE GENOMIC DNA]</scope>
    <source>
        <strain evidence="4">MT8872</strain>
    </source>
</reference>
<keyword evidence="2" id="KW-1133">Transmembrane helix</keyword>
<evidence type="ECO:0000256" key="2">
    <source>
        <dbReference type="SAM" id="Phobius"/>
    </source>
</evidence>
<protein>
    <submittedName>
        <fullName evidence="5">CUB domain-containing protein</fullName>
    </submittedName>
</protein>
<name>A0A7E4VYV7_PANRE</name>
<keyword evidence="2" id="KW-0472">Membrane</keyword>
<feature type="chain" id="PRO_5028853109" evidence="3">
    <location>
        <begin position="21"/>
        <end position="911"/>
    </location>
</feature>
<evidence type="ECO:0000313" key="5">
    <source>
        <dbReference type="WBParaSite" id="Pan_g4406.t1"/>
    </source>
</evidence>
<dbReference type="Proteomes" id="UP000492821">
    <property type="component" value="Unassembled WGS sequence"/>
</dbReference>